<proteinExistence type="predicted"/>
<dbReference type="RefSeq" id="WP_078597613.1">
    <property type="nucleotide sequence ID" value="NZ_JBFAGR010000002.1"/>
</dbReference>
<accession>A0ABV9V5B3</accession>
<evidence type="ECO:0000313" key="3">
    <source>
        <dbReference type="Proteomes" id="UP001595908"/>
    </source>
</evidence>
<name>A0ABV9V5B3_STRAZ</name>
<gene>
    <name evidence="2" type="ORF">ACFPL4_06890</name>
</gene>
<organism evidence="2 3">
    <name type="scientific">Streptomyces atroolivaceus</name>
    <dbReference type="NCBI Taxonomy" id="66869"/>
    <lineage>
        <taxon>Bacteria</taxon>
        <taxon>Bacillati</taxon>
        <taxon>Actinomycetota</taxon>
        <taxon>Actinomycetes</taxon>
        <taxon>Kitasatosporales</taxon>
        <taxon>Streptomycetaceae</taxon>
        <taxon>Streptomyces</taxon>
    </lineage>
</organism>
<feature type="region of interest" description="Disordered" evidence="1">
    <location>
        <begin position="1"/>
        <end position="22"/>
    </location>
</feature>
<feature type="region of interest" description="Disordered" evidence="1">
    <location>
        <begin position="36"/>
        <end position="71"/>
    </location>
</feature>
<keyword evidence="3" id="KW-1185">Reference proteome</keyword>
<comment type="caution">
    <text evidence="2">The sequence shown here is derived from an EMBL/GenBank/DDBJ whole genome shotgun (WGS) entry which is preliminary data.</text>
</comment>
<protein>
    <submittedName>
        <fullName evidence="2">Uncharacterized protein</fullName>
    </submittedName>
</protein>
<evidence type="ECO:0000256" key="1">
    <source>
        <dbReference type="SAM" id="MobiDB-lite"/>
    </source>
</evidence>
<dbReference type="Proteomes" id="UP001595908">
    <property type="component" value="Unassembled WGS sequence"/>
</dbReference>
<sequence length="71" mass="7866">MYQDPSDSPVHSPTPTHTTTTVERGSFCLARCACGWSGPARRSRDRARTDAEEHRSSHASGSSRSHQEKPR</sequence>
<reference evidence="3" key="1">
    <citation type="journal article" date="2019" name="Int. J. Syst. Evol. Microbiol.">
        <title>The Global Catalogue of Microorganisms (GCM) 10K type strain sequencing project: providing services to taxonomists for standard genome sequencing and annotation.</title>
        <authorList>
            <consortium name="The Broad Institute Genomics Platform"/>
            <consortium name="The Broad Institute Genome Sequencing Center for Infectious Disease"/>
            <person name="Wu L."/>
            <person name="Ma J."/>
        </authorList>
    </citation>
    <scope>NUCLEOTIDE SEQUENCE [LARGE SCALE GENOMIC DNA]</scope>
    <source>
        <strain evidence="3">ICMP 257</strain>
    </source>
</reference>
<evidence type="ECO:0000313" key="2">
    <source>
        <dbReference type="EMBL" id="MFC4978092.1"/>
    </source>
</evidence>
<feature type="compositionally biased region" description="Basic and acidic residues" evidence="1">
    <location>
        <begin position="46"/>
        <end position="56"/>
    </location>
</feature>
<dbReference type="GeneID" id="31237866"/>
<dbReference type="EMBL" id="JBHSJE010000001">
    <property type="protein sequence ID" value="MFC4978092.1"/>
    <property type="molecule type" value="Genomic_DNA"/>
</dbReference>